<dbReference type="PROSITE" id="PS51257">
    <property type="entry name" value="PROKAR_LIPOPROTEIN"/>
    <property type="match status" value="1"/>
</dbReference>
<dbReference type="Pfam" id="PF01431">
    <property type="entry name" value="Peptidase_M13"/>
    <property type="match status" value="1"/>
</dbReference>
<dbReference type="CDD" id="cd08662">
    <property type="entry name" value="M13"/>
    <property type="match status" value="1"/>
</dbReference>
<dbReference type="InterPro" id="IPR008753">
    <property type="entry name" value="Peptidase_M13_N"/>
</dbReference>
<dbReference type="GO" id="GO:0005886">
    <property type="term" value="C:plasma membrane"/>
    <property type="evidence" value="ECO:0007669"/>
    <property type="project" value="TreeGrafter"/>
</dbReference>
<organism evidence="11 12">
    <name type="scientific">Sphingobium nicotianae</name>
    <dbReference type="NCBI Taxonomy" id="2782607"/>
    <lineage>
        <taxon>Bacteria</taxon>
        <taxon>Pseudomonadati</taxon>
        <taxon>Pseudomonadota</taxon>
        <taxon>Alphaproteobacteria</taxon>
        <taxon>Sphingomonadales</taxon>
        <taxon>Sphingomonadaceae</taxon>
        <taxon>Sphingobium</taxon>
    </lineage>
</organism>
<evidence type="ECO:0000256" key="1">
    <source>
        <dbReference type="ARBA" id="ARBA00001947"/>
    </source>
</evidence>
<evidence type="ECO:0000256" key="2">
    <source>
        <dbReference type="ARBA" id="ARBA00007357"/>
    </source>
</evidence>
<keyword evidence="3" id="KW-0645">Protease</keyword>
<dbReference type="InterPro" id="IPR042089">
    <property type="entry name" value="Peptidase_M13_dom_2"/>
</dbReference>
<evidence type="ECO:0000256" key="4">
    <source>
        <dbReference type="ARBA" id="ARBA00022723"/>
    </source>
</evidence>
<evidence type="ECO:0000313" key="12">
    <source>
        <dbReference type="Proteomes" id="UP001138757"/>
    </source>
</evidence>
<evidence type="ECO:0000313" key="11">
    <source>
        <dbReference type="EMBL" id="MBT2188386.1"/>
    </source>
</evidence>
<reference evidence="11" key="1">
    <citation type="submission" date="2021-05" db="EMBL/GenBank/DDBJ databases">
        <title>Genome of Sphingobium sp. strain.</title>
        <authorList>
            <person name="Fan R."/>
        </authorList>
    </citation>
    <scope>NUCLEOTIDE SEQUENCE</scope>
    <source>
        <strain evidence="11">H33</strain>
    </source>
</reference>
<name>A0A9X1ISA8_9SPHN</name>
<feature type="domain" description="Peptidase M13 N-terminal" evidence="10">
    <location>
        <begin position="65"/>
        <end position="435"/>
    </location>
</feature>
<protein>
    <submittedName>
        <fullName evidence="11">M13 family peptidase</fullName>
    </submittedName>
</protein>
<evidence type="ECO:0000256" key="7">
    <source>
        <dbReference type="ARBA" id="ARBA00023049"/>
    </source>
</evidence>
<keyword evidence="12" id="KW-1185">Reference proteome</keyword>
<dbReference type="Gene3D" id="1.10.1380.10">
    <property type="entry name" value="Neutral endopeptidase , domain2"/>
    <property type="match status" value="1"/>
</dbReference>
<dbReference type="Pfam" id="PF05649">
    <property type="entry name" value="Peptidase_M13_N"/>
    <property type="match status" value="1"/>
</dbReference>
<keyword evidence="7" id="KW-0482">Metalloprotease</keyword>
<accession>A0A9X1ISA8</accession>
<keyword evidence="5" id="KW-0378">Hydrolase</keyword>
<dbReference type="AlphaFoldDB" id="A0A9X1ISA8"/>
<evidence type="ECO:0000256" key="6">
    <source>
        <dbReference type="ARBA" id="ARBA00022833"/>
    </source>
</evidence>
<feature type="domain" description="Peptidase M13 C-terminal" evidence="9">
    <location>
        <begin position="487"/>
        <end position="684"/>
    </location>
</feature>
<keyword evidence="8" id="KW-0732">Signal</keyword>
<dbReference type="PROSITE" id="PS51885">
    <property type="entry name" value="NEPRILYSIN"/>
    <property type="match status" value="1"/>
</dbReference>
<dbReference type="RefSeq" id="WP_214624638.1">
    <property type="nucleotide sequence ID" value="NZ_JAHGAW010000010.1"/>
</dbReference>
<dbReference type="InterPro" id="IPR000718">
    <property type="entry name" value="Peptidase_M13"/>
</dbReference>
<comment type="caution">
    <text evidence="11">The sequence shown here is derived from an EMBL/GenBank/DDBJ whole genome shotgun (WGS) entry which is preliminary data.</text>
</comment>
<evidence type="ECO:0000256" key="5">
    <source>
        <dbReference type="ARBA" id="ARBA00022801"/>
    </source>
</evidence>
<dbReference type="PANTHER" id="PTHR11733">
    <property type="entry name" value="ZINC METALLOPROTEASE FAMILY M13 NEPRILYSIN-RELATED"/>
    <property type="match status" value="1"/>
</dbReference>
<comment type="similarity">
    <text evidence="2">Belongs to the peptidase M13 family.</text>
</comment>
<dbReference type="GO" id="GO:0046872">
    <property type="term" value="F:metal ion binding"/>
    <property type="evidence" value="ECO:0007669"/>
    <property type="project" value="UniProtKB-KW"/>
</dbReference>
<proteinExistence type="inferred from homology"/>
<sequence length="690" mass="75449">MHRSFLALALASVSLSACSTRLASEAPAPAPAPVAPAAPAAAPAPKPTIGDYGFDTAGMDKSIAPGDNFYDYANGGWAKNTPIPADKSNYGMFTVLDDLSKQRTQTILEEAKGDPNSKIGNAYASYLDQATVEARGLAPIKPWLDAIKAVKTRADYVAILAQAARNGVGRPFGGYVGQDDKAPESYIYTLTQSGLGMPDRDFYLQPGDKMEATRKAYVAHIAKMFALAGEPDGEKRAAAIMAFETAIAKVHWTRIDSRDADKTYNKMTVAQLTKLAPGFDFASLFKASGVTSDALLVNQPSAIKGEAALIAKAPLALLKDMLIIRSLDGFADYLPDAIAAENFAFYGTTLSGTPEREIRWKRAVTFVKGSLGEEVGKEYVARYFPPETKAAADQLVKNIIAAMGKRIDGLTWMSAQAKARAHQKLANFTPKIGYPDKWRDYTGYEVKRDDLFGNAIRSNQFDYAYMIGKLGQPIYRWEWQMTPMEINAYANPGMVEIVFPAAILQPPFFDPNADPAVNYGGIGAVIGHELSHHFDDQGAKYDETGKLAQWWTDQDVANFKVLTDKLVKQYDAYEPLPGEHVQGALTLGENMADLAGLTIAYDAYKAALGGKDAPVIDGTTGDQRFYLGWAQVWRRSYREANLRQRLLTDPHSPSEQRTAIVRNLDPWYDAYAIPATAKLALPSDARVRVW</sequence>
<dbReference type="InterPro" id="IPR018497">
    <property type="entry name" value="Peptidase_M13_C"/>
</dbReference>
<dbReference type="Gene3D" id="3.40.390.10">
    <property type="entry name" value="Collagenase (Catalytic Domain)"/>
    <property type="match status" value="1"/>
</dbReference>
<evidence type="ECO:0000256" key="8">
    <source>
        <dbReference type="SAM" id="SignalP"/>
    </source>
</evidence>
<comment type="cofactor">
    <cofactor evidence="1">
        <name>Zn(2+)</name>
        <dbReference type="ChEBI" id="CHEBI:29105"/>
    </cofactor>
</comment>
<dbReference type="SUPFAM" id="SSF55486">
    <property type="entry name" value="Metalloproteases ('zincins'), catalytic domain"/>
    <property type="match status" value="1"/>
</dbReference>
<feature type="chain" id="PRO_5040814613" evidence="8">
    <location>
        <begin position="24"/>
        <end position="690"/>
    </location>
</feature>
<keyword evidence="6" id="KW-0862">Zinc</keyword>
<feature type="signal peptide" evidence="8">
    <location>
        <begin position="1"/>
        <end position="23"/>
    </location>
</feature>
<dbReference type="InterPro" id="IPR024079">
    <property type="entry name" value="MetalloPept_cat_dom_sf"/>
</dbReference>
<dbReference type="GO" id="GO:0004222">
    <property type="term" value="F:metalloendopeptidase activity"/>
    <property type="evidence" value="ECO:0007669"/>
    <property type="project" value="InterPro"/>
</dbReference>
<keyword evidence="4" id="KW-0479">Metal-binding</keyword>
<evidence type="ECO:0000259" key="9">
    <source>
        <dbReference type="Pfam" id="PF01431"/>
    </source>
</evidence>
<gene>
    <name evidence="11" type="ORF">KK488_15635</name>
</gene>
<dbReference type="PRINTS" id="PR00786">
    <property type="entry name" value="NEPRILYSIN"/>
</dbReference>
<evidence type="ECO:0000256" key="3">
    <source>
        <dbReference type="ARBA" id="ARBA00022670"/>
    </source>
</evidence>
<dbReference type="PANTHER" id="PTHR11733:SF167">
    <property type="entry name" value="FI17812P1-RELATED"/>
    <property type="match status" value="1"/>
</dbReference>
<evidence type="ECO:0000259" key="10">
    <source>
        <dbReference type="Pfam" id="PF05649"/>
    </source>
</evidence>
<dbReference type="EMBL" id="JAHGAW010000010">
    <property type="protein sequence ID" value="MBT2188386.1"/>
    <property type="molecule type" value="Genomic_DNA"/>
</dbReference>
<dbReference type="GO" id="GO:0016485">
    <property type="term" value="P:protein processing"/>
    <property type="evidence" value="ECO:0007669"/>
    <property type="project" value="TreeGrafter"/>
</dbReference>
<dbReference type="Proteomes" id="UP001138757">
    <property type="component" value="Unassembled WGS sequence"/>
</dbReference>